<evidence type="ECO:0000256" key="3">
    <source>
        <dbReference type="ARBA" id="ARBA00012438"/>
    </source>
</evidence>
<keyword evidence="6 11" id="KW-0812">Transmembrane</keyword>
<keyword evidence="9" id="KW-0902">Two-component regulatory system</keyword>
<feature type="domain" description="Histidine kinase" evidence="12">
    <location>
        <begin position="237"/>
        <end position="450"/>
    </location>
</feature>
<dbReference type="EC" id="2.7.13.3" evidence="3"/>
<dbReference type="GO" id="GO:0000155">
    <property type="term" value="F:phosphorelay sensor kinase activity"/>
    <property type="evidence" value="ECO:0007669"/>
    <property type="project" value="InterPro"/>
</dbReference>
<keyword evidence="4" id="KW-0597">Phosphoprotein</keyword>
<evidence type="ECO:0000313" key="15">
    <source>
        <dbReference type="Proteomes" id="UP000566995"/>
    </source>
</evidence>
<dbReference type="SMART" id="SM00387">
    <property type="entry name" value="HATPase_c"/>
    <property type="match status" value="1"/>
</dbReference>
<dbReference type="PRINTS" id="PR00344">
    <property type="entry name" value="BCTRLSENSOR"/>
</dbReference>
<dbReference type="EMBL" id="JACHLI010000014">
    <property type="protein sequence ID" value="MBB4864730.1"/>
    <property type="molecule type" value="Genomic_DNA"/>
</dbReference>
<dbReference type="CDD" id="cd00082">
    <property type="entry name" value="HisKA"/>
    <property type="match status" value="1"/>
</dbReference>
<sequence length="453" mass="48766">MDGLQRRMKESVQFRLSLSLSLTILLVALLAGVFAFASAYDEALELQDNTLRQIGALVERQQMSLHYPDDAAKIAGDNEETRIVVQYLADGARAPGTGDNSLPLPLPTDLADGLSTVSVADEHFRVLVRTTASGQRIAIAQETGSRERDARESAWRGLLPFIVLIPVLLLVMADLVRKLFRPIATLAGQIDQRDEQDMAPVDASALPTEIRPFALAINRLLGRVAKSMETQRRFVADAAHELRSPLTALSLQAERLEAAEMSAPARERLARLRQGIERGRKLIDQLLSLASAQAAAPISGAPVSLHRIYRAVLEDLLPLAEKKQIDLGVDGEDCSISASETDLLALVKNLADNAVRYTPAGGKVDLLVRREADRILLQVRDNGPGIPAAERERVFDAFYRVPGSQEIGSGLGLSIVSSIASRLGATIELAATDPADGSGLCVSVAFPVPTQAG</sequence>
<dbReference type="PROSITE" id="PS50109">
    <property type="entry name" value="HIS_KIN"/>
    <property type="match status" value="1"/>
</dbReference>
<dbReference type="InterPro" id="IPR005467">
    <property type="entry name" value="His_kinase_dom"/>
</dbReference>
<evidence type="ECO:0000256" key="1">
    <source>
        <dbReference type="ARBA" id="ARBA00000085"/>
    </source>
</evidence>
<dbReference type="InterPro" id="IPR003594">
    <property type="entry name" value="HATPase_dom"/>
</dbReference>
<reference evidence="14 15" key="1">
    <citation type="submission" date="2020-08" db="EMBL/GenBank/DDBJ databases">
        <title>Functional genomics of gut bacteria from endangered species of beetles.</title>
        <authorList>
            <person name="Carlos-Shanley C."/>
        </authorList>
    </citation>
    <scope>NUCLEOTIDE SEQUENCE [LARGE SCALE GENOMIC DNA]</scope>
    <source>
        <strain evidence="14 15">S00179</strain>
    </source>
</reference>
<gene>
    <name evidence="14" type="ORF">HNP46_003602</name>
</gene>
<comment type="catalytic activity">
    <reaction evidence="1">
        <text>ATP + protein L-histidine = ADP + protein N-phospho-L-histidine.</text>
        <dbReference type="EC" id="2.7.13.3"/>
    </reaction>
</comment>
<dbReference type="SUPFAM" id="SSF55874">
    <property type="entry name" value="ATPase domain of HSP90 chaperone/DNA topoisomerase II/histidine kinase"/>
    <property type="match status" value="1"/>
</dbReference>
<name>A0A7W7KKY7_PSENT</name>
<evidence type="ECO:0000256" key="10">
    <source>
        <dbReference type="ARBA" id="ARBA00023136"/>
    </source>
</evidence>
<dbReference type="PANTHER" id="PTHR45436:SF15">
    <property type="entry name" value="SENSOR HISTIDINE KINASE CUSS"/>
    <property type="match status" value="1"/>
</dbReference>
<evidence type="ECO:0000256" key="11">
    <source>
        <dbReference type="SAM" id="Phobius"/>
    </source>
</evidence>
<evidence type="ECO:0000256" key="4">
    <source>
        <dbReference type="ARBA" id="ARBA00022553"/>
    </source>
</evidence>
<dbReference type="Pfam" id="PF02518">
    <property type="entry name" value="HATPase_c"/>
    <property type="match status" value="1"/>
</dbReference>
<dbReference type="Gene3D" id="1.10.287.130">
    <property type="match status" value="1"/>
</dbReference>
<keyword evidence="8 11" id="KW-1133">Transmembrane helix</keyword>
<evidence type="ECO:0000256" key="6">
    <source>
        <dbReference type="ARBA" id="ARBA00022692"/>
    </source>
</evidence>
<proteinExistence type="predicted"/>
<dbReference type="InterPro" id="IPR004358">
    <property type="entry name" value="Sig_transdc_His_kin-like_C"/>
</dbReference>
<feature type="transmembrane region" description="Helical" evidence="11">
    <location>
        <begin position="154"/>
        <end position="176"/>
    </location>
</feature>
<protein>
    <recommendedName>
        <fullName evidence="3">histidine kinase</fullName>
        <ecNumber evidence="3">2.7.13.3</ecNumber>
    </recommendedName>
</protein>
<evidence type="ECO:0000256" key="8">
    <source>
        <dbReference type="ARBA" id="ARBA00022989"/>
    </source>
</evidence>
<organism evidence="14 15">
    <name type="scientific">Pseudomonas nitroreducens</name>
    <dbReference type="NCBI Taxonomy" id="46680"/>
    <lineage>
        <taxon>Bacteria</taxon>
        <taxon>Pseudomonadati</taxon>
        <taxon>Pseudomonadota</taxon>
        <taxon>Gammaproteobacteria</taxon>
        <taxon>Pseudomonadales</taxon>
        <taxon>Pseudomonadaceae</taxon>
        <taxon>Pseudomonas</taxon>
    </lineage>
</organism>
<comment type="subcellular location">
    <subcellularLocation>
        <location evidence="2">Membrane</location>
        <topology evidence="2">Multi-pass membrane protein</topology>
    </subcellularLocation>
</comment>
<evidence type="ECO:0000259" key="13">
    <source>
        <dbReference type="PROSITE" id="PS50885"/>
    </source>
</evidence>
<accession>A0A7W7KKY7</accession>
<evidence type="ECO:0000256" key="7">
    <source>
        <dbReference type="ARBA" id="ARBA00022777"/>
    </source>
</evidence>
<dbReference type="InterPro" id="IPR003660">
    <property type="entry name" value="HAMP_dom"/>
</dbReference>
<dbReference type="SUPFAM" id="SSF47384">
    <property type="entry name" value="Homodimeric domain of signal transducing histidine kinase"/>
    <property type="match status" value="1"/>
</dbReference>
<keyword evidence="7 14" id="KW-0418">Kinase</keyword>
<dbReference type="InterPro" id="IPR050428">
    <property type="entry name" value="TCS_sensor_his_kinase"/>
</dbReference>
<dbReference type="GO" id="GO:0005886">
    <property type="term" value="C:plasma membrane"/>
    <property type="evidence" value="ECO:0007669"/>
    <property type="project" value="TreeGrafter"/>
</dbReference>
<dbReference type="InterPro" id="IPR036890">
    <property type="entry name" value="HATPase_C_sf"/>
</dbReference>
<evidence type="ECO:0000256" key="2">
    <source>
        <dbReference type="ARBA" id="ARBA00004141"/>
    </source>
</evidence>
<dbReference type="Proteomes" id="UP000566995">
    <property type="component" value="Unassembled WGS sequence"/>
</dbReference>
<dbReference type="AlphaFoldDB" id="A0A7W7KKY7"/>
<keyword evidence="5 14" id="KW-0808">Transferase</keyword>
<dbReference type="PROSITE" id="PS50885">
    <property type="entry name" value="HAMP"/>
    <property type="match status" value="1"/>
</dbReference>
<dbReference type="RefSeq" id="WP_184591369.1">
    <property type="nucleotide sequence ID" value="NZ_JACHLI010000014.1"/>
</dbReference>
<evidence type="ECO:0000313" key="14">
    <source>
        <dbReference type="EMBL" id="MBB4864730.1"/>
    </source>
</evidence>
<evidence type="ECO:0000256" key="9">
    <source>
        <dbReference type="ARBA" id="ARBA00023012"/>
    </source>
</evidence>
<dbReference type="PANTHER" id="PTHR45436">
    <property type="entry name" value="SENSOR HISTIDINE KINASE YKOH"/>
    <property type="match status" value="1"/>
</dbReference>
<evidence type="ECO:0000256" key="5">
    <source>
        <dbReference type="ARBA" id="ARBA00022679"/>
    </source>
</evidence>
<dbReference type="Gene3D" id="3.30.565.10">
    <property type="entry name" value="Histidine kinase-like ATPase, C-terminal domain"/>
    <property type="match status" value="1"/>
</dbReference>
<keyword evidence="10 11" id="KW-0472">Membrane</keyword>
<dbReference type="InterPro" id="IPR036097">
    <property type="entry name" value="HisK_dim/P_sf"/>
</dbReference>
<feature type="domain" description="HAMP" evidence="13">
    <location>
        <begin position="177"/>
        <end position="229"/>
    </location>
</feature>
<comment type="caution">
    <text evidence="14">The sequence shown here is derived from an EMBL/GenBank/DDBJ whole genome shotgun (WGS) entry which is preliminary data.</text>
</comment>
<dbReference type="InterPro" id="IPR003661">
    <property type="entry name" value="HisK_dim/P_dom"/>
</dbReference>
<dbReference type="Pfam" id="PF00512">
    <property type="entry name" value="HisKA"/>
    <property type="match status" value="1"/>
</dbReference>
<dbReference type="CDD" id="cd00075">
    <property type="entry name" value="HATPase"/>
    <property type="match status" value="1"/>
</dbReference>
<evidence type="ECO:0000259" key="12">
    <source>
        <dbReference type="PROSITE" id="PS50109"/>
    </source>
</evidence>
<dbReference type="SMART" id="SM00388">
    <property type="entry name" value="HisKA"/>
    <property type="match status" value="1"/>
</dbReference>